<dbReference type="InterPro" id="IPR027450">
    <property type="entry name" value="AlkB-like"/>
</dbReference>
<gene>
    <name evidence="3" type="ORF">MKK02DRAFT_30255</name>
</gene>
<name>A0AA38LPR8_9TREE</name>
<dbReference type="InterPro" id="IPR005123">
    <property type="entry name" value="Oxoglu/Fe-dep_dioxygenase_dom"/>
</dbReference>
<dbReference type="Pfam" id="PF13532">
    <property type="entry name" value="2OG-FeII_Oxy_2"/>
    <property type="match status" value="1"/>
</dbReference>
<evidence type="ECO:0000259" key="2">
    <source>
        <dbReference type="PROSITE" id="PS51471"/>
    </source>
</evidence>
<dbReference type="PROSITE" id="PS51471">
    <property type="entry name" value="FE2OG_OXY"/>
    <property type="match status" value="1"/>
</dbReference>
<feature type="region of interest" description="Disordered" evidence="1">
    <location>
        <begin position="438"/>
        <end position="465"/>
    </location>
</feature>
<dbReference type="GO" id="GO:0051213">
    <property type="term" value="F:dioxygenase activity"/>
    <property type="evidence" value="ECO:0007669"/>
    <property type="project" value="InterPro"/>
</dbReference>
<dbReference type="RefSeq" id="XP_052942219.1">
    <property type="nucleotide sequence ID" value="XM_053088007.1"/>
</dbReference>
<dbReference type="Gene3D" id="2.60.120.590">
    <property type="entry name" value="Alpha-ketoglutarate-dependent dioxygenase AlkB-like"/>
    <property type="match status" value="1"/>
</dbReference>
<dbReference type="Proteomes" id="UP001164286">
    <property type="component" value="Unassembled WGS sequence"/>
</dbReference>
<proteinExistence type="predicted"/>
<dbReference type="GO" id="GO:0006307">
    <property type="term" value="P:DNA alkylation repair"/>
    <property type="evidence" value="ECO:0007669"/>
    <property type="project" value="InterPro"/>
</dbReference>
<accession>A0AA38LPR8</accession>
<dbReference type="InterPro" id="IPR037151">
    <property type="entry name" value="AlkB-like_sf"/>
</dbReference>
<dbReference type="PANTHER" id="PTHR31212">
    <property type="entry name" value="ALPHA-KETOGLUTARATE-DEPENDENT DIOXYGENASE ALKB HOMOLOG 3"/>
    <property type="match status" value="1"/>
</dbReference>
<evidence type="ECO:0000313" key="4">
    <source>
        <dbReference type="Proteomes" id="UP001164286"/>
    </source>
</evidence>
<evidence type="ECO:0000313" key="3">
    <source>
        <dbReference type="EMBL" id="KAI9632442.1"/>
    </source>
</evidence>
<sequence length="536" mass="58564">MTDSELDEPTQLLLLASLLEPATYPEDELRLALSSARGDLGRAAEELLLPRVKSAGKRKAGTSLEGWFSKKRDAMEVAKPSLHVAQASPPRPLALQVKQDSPGGSSKRDAFALLRSAPGPSVPVKVKAAPQPALLLTSQAAIDKHRLPLTLLTSPLSPAFASALYLAMMDESEAWGRHRWYLAGKWVESPHTMAGYYLVGGGHGDDGRAVRSTDGDGRAEGGGSEKARYFYSGKELGDPKPYPDLLRQAAALVEDAVNDALSKRARYPLEWAGRWRANVCGANRYDGASSGVGWHADQLSYLGPYATIASLSLGTPRAFRLRETDTVDPAFKQSAAIRTYEVNLGHNSLITMDSGCQERYKHTVPPQKALDLFRPGWDQNQQPIPTPDQKPHTTRINITFRFYREDFHPAPGTGPTGPRQGTPHCKCGIPTLLRADQKGKARSRTAAIPPSSLTARSAARPLAQEDEAESTLRMKDDDMAYFWQCQSSGDTGELKGCGFFRVLDMRAEGRGPCVVDVLPFGDARCARPLLVRWFFE</sequence>
<dbReference type="SUPFAM" id="SSF51197">
    <property type="entry name" value="Clavaminate synthase-like"/>
    <property type="match status" value="1"/>
</dbReference>
<feature type="domain" description="Fe2OG dioxygenase" evidence="2">
    <location>
        <begin position="276"/>
        <end position="404"/>
    </location>
</feature>
<dbReference type="PANTHER" id="PTHR31212:SF4">
    <property type="entry name" value="ALPHA-KETOGLUTARATE-DEPENDENT DIOXYGENASE ALKB HOMOLOG 3"/>
    <property type="match status" value="1"/>
</dbReference>
<reference evidence="3" key="1">
    <citation type="journal article" date="2022" name="G3 (Bethesda)">
        <title>High quality genome of the basidiomycete yeast Dioszegia hungarica PDD-24b-2 isolated from cloud water.</title>
        <authorList>
            <person name="Jarrige D."/>
            <person name="Haridas S."/>
            <person name="Bleykasten-Grosshans C."/>
            <person name="Joly M."/>
            <person name="Nadalig T."/>
            <person name="Sancelme M."/>
            <person name="Vuilleumier S."/>
            <person name="Grigoriev I.V."/>
            <person name="Amato P."/>
            <person name="Bringel F."/>
        </authorList>
    </citation>
    <scope>NUCLEOTIDE SEQUENCE</scope>
    <source>
        <strain evidence="3">PDD-24b-2</strain>
    </source>
</reference>
<dbReference type="GeneID" id="77727212"/>
<organism evidence="3 4">
    <name type="scientific">Dioszegia hungarica</name>
    <dbReference type="NCBI Taxonomy" id="4972"/>
    <lineage>
        <taxon>Eukaryota</taxon>
        <taxon>Fungi</taxon>
        <taxon>Dikarya</taxon>
        <taxon>Basidiomycota</taxon>
        <taxon>Agaricomycotina</taxon>
        <taxon>Tremellomycetes</taxon>
        <taxon>Tremellales</taxon>
        <taxon>Bulleribasidiaceae</taxon>
        <taxon>Dioszegia</taxon>
    </lineage>
</organism>
<dbReference type="EMBL" id="JAKWFO010000014">
    <property type="protein sequence ID" value="KAI9632442.1"/>
    <property type="molecule type" value="Genomic_DNA"/>
</dbReference>
<dbReference type="InterPro" id="IPR032854">
    <property type="entry name" value="ALKBH3"/>
</dbReference>
<evidence type="ECO:0000256" key="1">
    <source>
        <dbReference type="SAM" id="MobiDB-lite"/>
    </source>
</evidence>
<dbReference type="AlphaFoldDB" id="A0AA38LPR8"/>
<protein>
    <recommendedName>
        <fullName evidence="2">Fe2OG dioxygenase domain-containing protein</fullName>
    </recommendedName>
</protein>
<comment type="caution">
    <text evidence="3">The sequence shown here is derived from an EMBL/GenBank/DDBJ whole genome shotgun (WGS) entry which is preliminary data.</text>
</comment>
<keyword evidence="4" id="KW-1185">Reference proteome</keyword>